<sequence length="97" mass="9853">MNYALGIVEVVGFAAAMQAADTAVKAANVTLLGYEPSKGSGMVTVRFIGNVGAVNAAVDSAAEAANRVSSVYSKLVIPKPAEEIDALLKAKKAEGVD</sequence>
<dbReference type="GO" id="GO:0031469">
    <property type="term" value="C:bacterial microcompartment"/>
    <property type="evidence" value="ECO:0007669"/>
    <property type="project" value="UniProtKB-SubCell"/>
</dbReference>
<dbReference type="AlphaFoldDB" id="F4A1I5"/>
<dbReference type="OrthoDB" id="9812608at2"/>
<evidence type="ECO:0000313" key="5">
    <source>
        <dbReference type="EMBL" id="AEE96019.1"/>
    </source>
</evidence>
<dbReference type="Gene3D" id="3.30.70.1710">
    <property type="match status" value="1"/>
</dbReference>
<dbReference type="HOGENOM" id="CLU_064903_5_1_9"/>
<protein>
    <submittedName>
        <fullName evidence="5">Microcompartments protein</fullName>
    </submittedName>
</protein>
<evidence type="ECO:0000256" key="3">
    <source>
        <dbReference type="PROSITE-ProRule" id="PRU01278"/>
    </source>
</evidence>
<evidence type="ECO:0000256" key="1">
    <source>
        <dbReference type="ARBA" id="ARBA00024322"/>
    </source>
</evidence>
<comment type="subcellular location">
    <subcellularLocation>
        <location evidence="1">Bacterial microcompartment</location>
    </subcellularLocation>
</comment>
<dbReference type="InterPro" id="IPR037233">
    <property type="entry name" value="CcmK-like_sf"/>
</dbReference>
<accession>F4A1I5</accession>
<dbReference type="PANTHER" id="PTHR33941:SF11">
    <property type="entry name" value="BACTERIAL MICROCOMPARTMENT SHELL PROTEIN PDUJ"/>
    <property type="match status" value="1"/>
</dbReference>
<reference evidence="5 6" key="2">
    <citation type="journal article" date="2011" name="Stand. Genomic Sci.">
        <title>Complete genome sequence of Mahella australiensis type strain (50-1 BON).</title>
        <authorList>
            <person name="Sikorski J."/>
            <person name="Teshima H."/>
            <person name="Nolan M."/>
            <person name="Lucas S."/>
            <person name="Hammon N."/>
            <person name="Deshpande S."/>
            <person name="Cheng J.F."/>
            <person name="Pitluck S."/>
            <person name="Liolios K."/>
            <person name="Pagani I."/>
            <person name="Ivanova N."/>
            <person name="Huntemann M."/>
            <person name="Mavromatis K."/>
            <person name="Ovchinikova G."/>
            <person name="Pati A."/>
            <person name="Tapia R."/>
            <person name="Han C."/>
            <person name="Goodwin L."/>
            <person name="Chen A."/>
            <person name="Palaniappan K."/>
            <person name="Land M."/>
            <person name="Hauser L."/>
            <person name="Ngatchou-Djao O.D."/>
            <person name="Rohde M."/>
            <person name="Pukall R."/>
            <person name="Spring S."/>
            <person name="Abt B."/>
            <person name="Goker M."/>
            <person name="Detter J.C."/>
            <person name="Woyke T."/>
            <person name="Bristow J."/>
            <person name="Markowitz V."/>
            <person name="Hugenholtz P."/>
            <person name="Eisen J.A."/>
            <person name="Kyrpides N.C."/>
            <person name="Klenk H.P."/>
            <person name="Lapidus A."/>
        </authorList>
    </citation>
    <scope>NUCLEOTIDE SEQUENCE [LARGE SCALE GENOMIC DNA]</scope>
    <source>
        <strain evidence="6">DSM 15567 / CIP 107919 / 50-1 BON</strain>
    </source>
</reference>
<dbReference type="eggNOG" id="COG4577">
    <property type="taxonomic scope" value="Bacteria"/>
</dbReference>
<dbReference type="KEGG" id="mas:Mahau_0821"/>
<dbReference type="Pfam" id="PF00936">
    <property type="entry name" value="BMC"/>
    <property type="match status" value="1"/>
</dbReference>
<evidence type="ECO:0000259" key="4">
    <source>
        <dbReference type="PROSITE" id="PS51930"/>
    </source>
</evidence>
<dbReference type="PROSITE" id="PS51930">
    <property type="entry name" value="BMC_2"/>
    <property type="match status" value="1"/>
</dbReference>
<keyword evidence="6" id="KW-1185">Reference proteome</keyword>
<feature type="domain" description="BMC" evidence="4">
    <location>
        <begin position="4"/>
        <end position="89"/>
    </location>
</feature>
<gene>
    <name evidence="5" type="ordered locus">Mahau_0821</name>
</gene>
<evidence type="ECO:0000313" key="6">
    <source>
        <dbReference type="Proteomes" id="UP000008457"/>
    </source>
</evidence>
<dbReference type="SUPFAM" id="SSF143414">
    <property type="entry name" value="CcmK-like"/>
    <property type="match status" value="1"/>
</dbReference>
<comment type="similarity">
    <text evidence="3">Belongs to the bacterial microcompartments protein family.</text>
</comment>
<reference evidence="6" key="1">
    <citation type="submission" date="2010-11" db="EMBL/GenBank/DDBJ databases">
        <title>The complete genome of Mahella australiensis DSM 15567.</title>
        <authorList>
            <consortium name="US DOE Joint Genome Institute (JGI-PGF)"/>
            <person name="Lucas S."/>
            <person name="Copeland A."/>
            <person name="Lapidus A."/>
            <person name="Bruce D."/>
            <person name="Goodwin L."/>
            <person name="Pitluck S."/>
            <person name="Kyrpides N."/>
            <person name="Mavromatis K."/>
            <person name="Pagani I."/>
            <person name="Ivanova N."/>
            <person name="Teshima H."/>
            <person name="Brettin T."/>
            <person name="Detter J.C."/>
            <person name="Han C."/>
            <person name="Tapia R."/>
            <person name="Land M."/>
            <person name="Hauser L."/>
            <person name="Markowitz V."/>
            <person name="Cheng J.-F."/>
            <person name="Hugenholtz P."/>
            <person name="Woyke T."/>
            <person name="Wu D."/>
            <person name="Spring S."/>
            <person name="Pukall R."/>
            <person name="Steenblock K."/>
            <person name="Schneider S."/>
            <person name="Klenk H.-P."/>
            <person name="Eisen J.A."/>
        </authorList>
    </citation>
    <scope>NUCLEOTIDE SEQUENCE [LARGE SCALE GENOMIC DNA]</scope>
    <source>
        <strain evidence="6">DSM 15567 / CIP 107919 / 50-1 BON</strain>
    </source>
</reference>
<dbReference type="InterPro" id="IPR044872">
    <property type="entry name" value="CcmK/CsoS1_BMC"/>
</dbReference>
<dbReference type="PANTHER" id="PTHR33941">
    <property type="entry name" value="PROPANEDIOL UTILIZATION PROTEIN PDUA"/>
    <property type="match status" value="1"/>
</dbReference>
<dbReference type="STRING" id="697281.Mahau_0821"/>
<dbReference type="Proteomes" id="UP000008457">
    <property type="component" value="Chromosome"/>
</dbReference>
<organism evidence="5 6">
    <name type="scientific">Mahella australiensis (strain DSM 15567 / CIP 107919 / 50-1 BON)</name>
    <dbReference type="NCBI Taxonomy" id="697281"/>
    <lineage>
        <taxon>Bacteria</taxon>
        <taxon>Bacillati</taxon>
        <taxon>Bacillota</taxon>
        <taxon>Clostridia</taxon>
        <taxon>Thermoanaerobacterales</taxon>
        <taxon>Thermoanaerobacterales Family IV. Incertae Sedis</taxon>
        <taxon>Mahella</taxon>
    </lineage>
</organism>
<name>F4A1I5_MAHA5</name>
<dbReference type="CDD" id="cd07045">
    <property type="entry name" value="BMC_CcmK_like"/>
    <property type="match status" value="1"/>
</dbReference>
<evidence type="ECO:0000256" key="2">
    <source>
        <dbReference type="ARBA" id="ARBA00024446"/>
    </source>
</evidence>
<dbReference type="SMART" id="SM00877">
    <property type="entry name" value="BMC"/>
    <property type="match status" value="1"/>
</dbReference>
<dbReference type="InterPro" id="IPR050575">
    <property type="entry name" value="BMC_shell"/>
</dbReference>
<dbReference type="EMBL" id="CP002360">
    <property type="protein sequence ID" value="AEE96019.1"/>
    <property type="molecule type" value="Genomic_DNA"/>
</dbReference>
<proteinExistence type="inferred from homology"/>
<keyword evidence="2" id="KW-1283">Bacterial microcompartment</keyword>
<dbReference type="InterPro" id="IPR000249">
    <property type="entry name" value="BMC_dom"/>
</dbReference>
<dbReference type="RefSeq" id="WP_013780449.1">
    <property type="nucleotide sequence ID" value="NC_015520.1"/>
</dbReference>